<evidence type="ECO:0000256" key="5">
    <source>
        <dbReference type="ARBA" id="ARBA00022984"/>
    </source>
</evidence>
<feature type="active site" description="Nucleophile" evidence="7">
    <location>
        <position position="448"/>
    </location>
</feature>
<dbReference type="PANTHER" id="PTHR41533">
    <property type="entry name" value="L,D-TRANSPEPTIDASE HI_1667-RELATED"/>
    <property type="match status" value="1"/>
</dbReference>
<name>A0A365XT99_9BACT</name>
<dbReference type="GO" id="GO:0071555">
    <property type="term" value="P:cell wall organization"/>
    <property type="evidence" value="ECO:0007669"/>
    <property type="project" value="UniProtKB-UniRule"/>
</dbReference>
<evidence type="ECO:0000256" key="6">
    <source>
        <dbReference type="ARBA" id="ARBA00023316"/>
    </source>
</evidence>
<keyword evidence="5 7" id="KW-0573">Peptidoglycan synthesis</keyword>
<dbReference type="OrthoDB" id="9778545at2"/>
<dbReference type="Gene3D" id="1.10.101.10">
    <property type="entry name" value="PGBD-like superfamily/PGBD"/>
    <property type="match status" value="1"/>
</dbReference>
<evidence type="ECO:0000256" key="3">
    <source>
        <dbReference type="ARBA" id="ARBA00022679"/>
    </source>
</evidence>
<feature type="chain" id="PRO_5016842113" description="L,D-TPase catalytic domain-containing protein" evidence="8">
    <location>
        <begin position="22"/>
        <end position="526"/>
    </location>
</feature>
<keyword evidence="8" id="KW-0732">Signal</keyword>
<evidence type="ECO:0000313" key="10">
    <source>
        <dbReference type="EMBL" id="RBL88815.1"/>
    </source>
</evidence>
<dbReference type="PROSITE" id="PS52029">
    <property type="entry name" value="LD_TPASE"/>
    <property type="match status" value="1"/>
</dbReference>
<dbReference type="InterPro" id="IPR045380">
    <property type="entry name" value="LD_TPept_scaffold_dom"/>
</dbReference>
<evidence type="ECO:0000256" key="4">
    <source>
        <dbReference type="ARBA" id="ARBA00022960"/>
    </source>
</evidence>
<comment type="caution">
    <text evidence="10">The sequence shown here is derived from an EMBL/GenBank/DDBJ whole genome shotgun (WGS) entry which is preliminary data.</text>
</comment>
<evidence type="ECO:0000256" key="8">
    <source>
        <dbReference type="SAM" id="SignalP"/>
    </source>
</evidence>
<dbReference type="InterPro" id="IPR036365">
    <property type="entry name" value="PGBD-like_sf"/>
</dbReference>
<evidence type="ECO:0000313" key="11">
    <source>
        <dbReference type="Proteomes" id="UP000253410"/>
    </source>
</evidence>
<gene>
    <name evidence="10" type="ORF">DF182_19850</name>
</gene>
<protein>
    <recommendedName>
        <fullName evidence="9">L,D-TPase catalytic domain-containing protein</fullName>
    </recommendedName>
</protein>
<dbReference type="SUPFAM" id="SSF141523">
    <property type="entry name" value="L,D-transpeptidase catalytic domain-like"/>
    <property type="match status" value="1"/>
</dbReference>
<dbReference type="GO" id="GO:0016740">
    <property type="term" value="F:transferase activity"/>
    <property type="evidence" value="ECO:0007669"/>
    <property type="project" value="UniProtKB-KW"/>
</dbReference>
<comment type="similarity">
    <text evidence="2">Belongs to the YkuD family.</text>
</comment>
<dbReference type="PANTHER" id="PTHR41533:SF2">
    <property type="entry name" value="BLR7131 PROTEIN"/>
    <property type="match status" value="1"/>
</dbReference>
<evidence type="ECO:0000256" key="1">
    <source>
        <dbReference type="ARBA" id="ARBA00004752"/>
    </source>
</evidence>
<evidence type="ECO:0000259" key="9">
    <source>
        <dbReference type="PROSITE" id="PS52029"/>
    </source>
</evidence>
<dbReference type="AlphaFoldDB" id="A0A365XT99"/>
<dbReference type="Pfam" id="PF20142">
    <property type="entry name" value="Scaffold"/>
    <property type="match status" value="1"/>
</dbReference>
<accession>A0A365XT99</accession>
<evidence type="ECO:0000256" key="2">
    <source>
        <dbReference type="ARBA" id="ARBA00005992"/>
    </source>
</evidence>
<keyword evidence="11" id="KW-1185">Reference proteome</keyword>
<dbReference type="InterPro" id="IPR038063">
    <property type="entry name" value="Transpep_catalytic_dom"/>
</dbReference>
<feature type="active site" description="Proton donor/acceptor" evidence="7">
    <location>
        <position position="429"/>
    </location>
</feature>
<dbReference type="GO" id="GO:0004180">
    <property type="term" value="F:carboxypeptidase activity"/>
    <property type="evidence" value="ECO:0007669"/>
    <property type="project" value="UniProtKB-ARBA"/>
</dbReference>
<feature type="domain" description="L,D-TPase catalytic" evidence="9">
    <location>
        <begin position="314"/>
        <end position="476"/>
    </location>
</feature>
<dbReference type="InterPro" id="IPR036366">
    <property type="entry name" value="PGBDSf"/>
</dbReference>
<keyword evidence="4 7" id="KW-0133">Cell shape</keyword>
<dbReference type="Pfam" id="PF03734">
    <property type="entry name" value="YkuD"/>
    <property type="match status" value="1"/>
</dbReference>
<dbReference type="CDD" id="cd16913">
    <property type="entry name" value="YkuD_like"/>
    <property type="match status" value="1"/>
</dbReference>
<feature type="signal peptide" evidence="8">
    <location>
        <begin position="1"/>
        <end position="21"/>
    </location>
</feature>
<dbReference type="Gene3D" id="2.40.440.10">
    <property type="entry name" value="L,D-transpeptidase catalytic domain-like"/>
    <property type="match status" value="1"/>
</dbReference>
<dbReference type="PROSITE" id="PS51257">
    <property type="entry name" value="PROKAR_LIPOPROTEIN"/>
    <property type="match status" value="1"/>
</dbReference>
<keyword evidence="6 7" id="KW-0961">Cell wall biogenesis/degradation</keyword>
<dbReference type="Proteomes" id="UP000253410">
    <property type="component" value="Unassembled WGS sequence"/>
</dbReference>
<comment type="pathway">
    <text evidence="1 7">Cell wall biogenesis; peptidoglycan biosynthesis.</text>
</comment>
<reference evidence="10 11" key="1">
    <citation type="submission" date="2018-05" db="EMBL/GenBank/DDBJ databases">
        <title>Chitinophaga sp. K3CV102501T nov., isolated from isolated from a monsoon evergreen broad-leaved forest soil.</title>
        <authorList>
            <person name="Lv Y."/>
        </authorList>
    </citation>
    <scope>NUCLEOTIDE SEQUENCE [LARGE SCALE GENOMIC DNA]</scope>
    <source>
        <strain evidence="10 11">GDMCC 1.1325</strain>
    </source>
</reference>
<dbReference type="EMBL" id="QFFJ01000002">
    <property type="protein sequence ID" value="RBL88815.1"/>
    <property type="molecule type" value="Genomic_DNA"/>
</dbReference>
<dbReference type="GO" id="GO:0008360">
    <property type="term" value="P:regulation of cell shape"/>
    <property type="evidence" value="ECO:0007669"/>
    <property type="project" value="UniProtKB-UniRule"/>
</dbReference>
<organism evidence="10 11">
    <name type="scientific">Chitinophaga flava</name>
    <dbReference type="NCBI Taxonomy" id="2259036"/>
    <lineage>
        <taxon>Bacteria</taxon>
        <taxon>Pseudomonadati</taxon>
        <taxon>Bacteroidota</taxon>
        <taxon>Chitinophagia</taxon>
        <taxon>Chitinophagales</taxon>
        <taxon>Chitinophagaceae</taxon>
        <taxon>Chitinophaga</taxon>
    </lineage>
</organism>
<dbReference type="UniPathway" id="UPA00219"/>
<evidence type="ECO:0000256" key="7">
    <source>
        <dbReference type="PROSITE-ProRule" id="PRU01373"/>
    </source>
</evidence>
<proteinExistence type="inferred from homology"/>
<keyword evidence="3" id="KW-0808">Transferase</keyword>
<dbReference type="InterPro" id="IPR005490">
    <property type="entry name" value="LD_TPept_cat_dom"/>
</dbReference>
<sequence>MRYLILFGLLMYILAGCSSPSAPDESKEKKVVAAVVITPRNTAITQNNAYNYLFLDSAALADFIVKYQLNDTVANQMRSFYNARNYEFAWVDSSGLTEEAAAFRSLFNYSKDTSGDKPLNAKLDRLLEEDSMHVKATDPDMIKTELMLTWRLVRYFRKMDGDFSKLENMVPMRKYGIMEMTDSMLQADDKLYPVVAAMKPALQKYRDIVKKGGWPMVDTSNKHLKKGQSSPEIIGIKNRLALTGELSQNDSTKEFTEELETAVNRFRNEHGYTENGIINDTVIHAMNIPAKDRLQQLLINMQRMKWMPASPEGKLILVNIPAFMLHVTNNGNKVFDMPIVVGKEGHSTTMFYGQLNQVVFSPYWNIPRSIVRKEILPAISRNPNYLARKNMEVTGHVNGLPVIRQRPGAKNALGRVKFLFPNSFNIYFHDTPEKRLFSRDNRAYSHGCIRLKDPVTMARFILEDSPEWTDEKIDAAMNAGKQRYVAVKHPVPVIITYFTAWVDDDGTLHMVPDVYGHDAIMKQKMF</sequence>
<dbReference type="SUPFAM" id="SSF47090">
    <property type="entry name" value="PGBD-like"/>
    <property type="match status" value="1"/>
</dbReference>
<dbReference type="InterPro" id="IPR052905">
    <property type="entry name" value="LD-transpeptidase_YkuD-like"/>
</dbReference>
<dbReference type="GO" id="GO:0009252">
    <property type="term" value="P:peptidoglycan biosynthetic process"/>
    <property type="evidence" value="ECO:0007669"/>
    <property type="project" value="UniProtKB-UniPathway"/>
</dbReference>
<dbReference type="RefSeq" id="WP_113617557.1">
    <property type="nucleotide sequence ID" value="NZ_QFFJ01000002.1"/>
</dbReference>